<keyword evidence="2" id="KW-1185">Reference proteome</keyword>
<proteinExistence type="predicted"/>
<dbReference type="AlphaFoldDB" id="A0A8C8R876"/>
<evidence type="ECO:0000313" key="1">
    <source>
        <dbReference type="Ensembl" id="ENSPCEP00000001634.1"/>
    </source>
</evidence>
<dbReference type="Proteomes" id="UP000694393">
    <property type="component" value="Unplaced"/>
</dbReference>
<organism evidence="1 2">
    <name type="scientific">Pelusios castaneus</name>
    <name type="common">West African mud turtle</name>
    <dbReference type="NCBI Taxonomy" id="367368"/>
    <lineage>
        <taxon>Eukaryota</taxon>
        <taxon>Metazoa</taxon>
        <taxon>Chordata</taxon>
        <taxon>Craniata</taxon>
        <taxon>Vertebrata</taxon>
        <taxon>Euteleostomi</taxon>
        <taxon>Archelosauria</taxon>
        <taxon>Testudinata</taxon>
        <taxon>Testudines</taxon>
        <taxon>Pleurodira</taxon>
        <taxon>Pelomedusidae</taxon>
        <taxon>Pelusios</taxon>
    </lineage>
</organism>
<reference evidence="1" key="2">
    <citation type="submission" date="2025-09" db="UniProtKB">
        <authorList>
            <consortium name="Ensembl"/>
        </authorList>
    </citation>
    <scope>IDENTIFICATION</scope>
</reference>
<accession>A0A8C8R876</accession>
<dbReference type="Ensembl" id="ENSPCET00000001696.1">
    <property type="protein sequence ID" value="ENSPCEP00000001634.1"/>
    <property type="gene ID" value="ENSPCEG00000001392.1"/>
</dbReference>
<reference evidence="1" key="1">
    <citation type="submission" date="2025-08" db="UniProtKB">
        <authorList>
            <consortium name="Ensembl"/>
        </authorList>
    </citation>
    <scope>IDENTIFICATION</scope>
</reference>
<name>A0A8C8R876_9SAUR</name>
<protein>
    <submittedName>
        <fullName evidence="1">Uncharacterized protein</fullName>
    </submittedName>
</protein>
<evidence type="ECO:0000313" key="2">
    <source>
        <dbReference type="Proteomes" id="UP000694393"/>
    </source>
</evidence>
<sequence length="95" mass="10524">MVHCIVGPRSYSLVFNRILCDTGQVISFLCASAVHLYNGHNNTALPHRGVVRISTFKNSSHVGWANVPHWFPFPETSVLSADSPHKDCHMDLPPS</sequence>